<evidence type="ECO:0000256" key="3">
    <source>
        <dbReference type="ARBA" id="ARBA00012663"/>
    </source>
</evidence>
<comment type="similarity">
    <text evidence="2">Belongs to the glycosyl hydrolase 20 family.</text>
</comment>
<keyword evidence="5" id="KW-0326">Glycosidase</keyword>
<feature type="domain" description="Glycoside hydrolase family 20 catalytic" evidence="8">
    <location>
        <begin position="159"/>
        <end position="509"/>
    </location>
</feature>
<dbReference type="GO" id="GO:0004563">
    <property type="term" value="F:beta-N-acetylhexosaminidase activity"/>
    <property type="evidence" value="ECO:0007669"/>
    <property type="project" value="UniProtKB-EC"/>
</dbReference>
<gene>
    <name evidence="11" type="ORF">SAMN04488524_0340</name>
</gene>
<protein>
    <recommendedName>
        <fullName evidence="3">beta-N-acetylhexosaminidase</fullName>
        <ecNumber evidence="3">3.2.1.52</ecNumber>
    </recommendedName>
</protein>
<dbReference type="InterPro" id="IPR025705">
    <property type="entry name" value="Beta_hexosaminidase_sua/sub"/>
</dbReference>
<evidence type="ECO:0000256" key="5">
    <source>
        <dbReference type="ARBA" id="ARBA00023295"/>
    </source>
</evidence>
<dbReference type="AlphaFoldDB" id="A0A1W1Z0Y6"/>
<dbReference type="Pfam" id="PF13290">
    <property type="entry name" value="CHB_HEX_C_1"/>
    <property type="match status" value="1"/>
</dbReference>
<accession>A0A1W1Z0Y6</accession>
<dbReference type="GO" id="GO:0030203">
    <property type="term" value="P:glycosaminoglycan metabolic process"/>
    <property type="evidence" value="ECO:0007669"/>
    <property type="project" value="TreeGrafter"/>
</dbReference>
<dbReference type="InterPro" id="IPR015883">
    <property type="entry name" value="Glyco_hydro_20_cat"/>
</dbReference>
<comment type="catalytic activity">
    <reaction evidence="1">
        <text>Hydrolysis of terminal non-reducing N-acetyl-D-hexosamine residues in N-acetyl-beta-D-hexosaminides.</text>
        <dbReference type="EC" id="3.2.1.52"/>
    </reaction>
</comment>
<evidence type="ECO:0000256" key="2">
    <source>
        <dbReference type="ARBA" id="ARBA00006285"/>
    </source>
</evidence>
<proteinExistence type="inferred from homology"/>
<dbReference type="InterPro" id="IPR017853">
    <property type="entry name" value="GH"/>
</dbReference>
<feature type="domain" description="GH29D-like beta-sandwich" evidence="10">
    <location>
        <begin position="556"/>
        <end position="602"/>
    </location>
</feature>
<dbReference type="SUPFAM" id="SSF55545">
    <property type="entry name" value="beta-N-acetylhexosaminidase-like domain"/>
    <property type="match status" value="1"/>
</dbReference>
<feature type="chain" id="PRO_5012213025" description="beta-N-acetylhexosaminidase" evidence="7">
    <location>
        <begin position="23"/>
        <end position="736"/>
    </location>
</feature>
<evidence type="ECO:0000256" key="1">
    <source>
        <dbReference type="ARBA" id="ARBA00001231"/>
    </source>
</evidence>
<reference evidence="12" key="1">
    <citation type="submission" date="2017-04" db="EMBL/GenBank/DDBJ databases">
        <authorList>
            <person name="Varghese N."/>
            <person name="Submissions S."/>
        </authorList>
    </citation>
    <scope>NUCLEOTIDE SEQUENCE [LARGE SCALE GENOMIC DNA]</scope>
    <source>
        <strain evidence="12">DSM 12126</strain>
    </source>
</reference>
<keyword evidence="7" id="KW-0732">Signal</keyword>
<dbReference type="InterPro" id="IPR029018">
    <property type="entry name" value="Hex-like_dom2"/>
</dbReference>
<dbReference type="OrthoDB" id="1006965at2"/>
<evidence type="ECO:0000256" key="7">
    <source>
        <dbReference type="SAM" id="SignalP"/>
    </source>
</evidence>
<dbReference type="RefSeq" id="WP_084236691.1">
    <property type="nucleotide sequence ID" value="NZ_FWXT01000001.1"/>
</dbReference>
<dbReference type="PANTHER" id="PTHR22600">
    <property type="entry name" value="BETA-HEXOSAMINIDASE"/>
    <property type="match status" value="1"/>
</dbReference>
<feature type="active site" description="Proton donor" evidence="6">
    <location>
        <position position="323"/>
    </location>
</feature>
<dbReference type="EMBL" id="FWXT01000001">
    <property type="protein sequence ID" value="SMC42043.1"/>
    <property type="molecule type" value="Genomic_DNA"/>
</dbReference>
<evidence type="ECO:0000259" key="10">
    <source>
        <dbReference type="Pfam" id="PF13290"/>
    </source>
</evidence>
<keyword evidence="12" id="KW-1185">Reference proteome</keyword>
<evidence type="ECO:0000313" key="11">
    <source>
        <dbReference type="EMBL" id="SMC42043.1"/>
    </source>
</evidence>
<dbReference type="Gene3D" id="3.30.379.10">
    <property type="entry name" value="Chitobiase/beta-hexosaminidase domain 2-like"/>
    <property type="match status" value="1"/>
</dbReference>
<feature type="domain" description="Beta-hexosaminidase bacterial type N-terminal" evidence="9">
    <location>
        <begin position="24"/>
        <end position="156"/>
    </location>
</feature>
<dbReference type="GO" id="GO:0005975">
    <property type="term" value="P:carbohydrate metabolic process"/>
    <property type="evidence" value="ECO:0007669"/>
    <property type="project" value="InterPro"/>
</dbReference>
<dbReference type="InterPro" id="IPR015882">
    <property type="entry name" value="HEX_bac_N"/>
</dbReference>
<dbReference type="STRING" id="151894.SAMN04488524_0340"/>
<dbReference type="InterPro" id="IPR059177">
    <property type="entry name" value="GH29D-like_dom"/>
</dbReference>
<evidence type="ECO:0000256" key="6">
    <source>
        <dbReference type="PIRSR" id="PIRSR625705-1"/>
    </source>
</evidence>
<keyword evidence="4" id="KW-0378">Hydrolase</keyword>
<evidence type="ECO:0000259" key="9">
    <source>
        <dbReference type="Pfam" id="PF02838"/>
    </source>
</evidence>
<dbReference type="PANTHER" id="PTHR22600:SF57">
    <property type="entry name" value="BETA-N-ACETYLHEXOSAMINIDASE"/>
    <property type="match status" value="1"/>
</dbReference>
<evidence type="ECO:0000313" key="12">
    <source>
        <dbReference type="Proteomes" id="UP000192756"/>
    </source>
</evidence>
<dbReference type="EC" id="3.2.1.52" evidence="3"/>
<sequence length="736" mass="83566">MMKLNKWLLLVTLLFGVLRSTAQSDIIPLPKNIKTNGSSFTLNATTKIYYEKGLKQQAELLQAALAPATGFGFKLAELTGAMQNGIVMRFDKSFAANKEGYRLSVSNNQVSINGATQAGVFYATQTLLQMLPPAIFDTHLQKQQVWKVKGADIEDAPQYVWRGMMLDVARYFFSKEYVLKFIDMMAMYKLNVLHFHLVDDSGWRLEIKKYPKLTSVGAWSGVGAERQGGYYTQEDIKEIVAYATARNVDVIPEIELPAHVLSAVASYPYLCCTGEQYIVQTQHSISRELYCVGKESTFDFLADVFAETFALFPSKYIHIGGDEAKYDRWKACPHCQKRKKELNLKEEKELQVYFNARVQQMVKKYGKTIVGWDEIIEDGLKDKAVGMIWHNKEKALKAVSAGHYSVMNLSDYSYFDAPESDIPGELKAATWIKPISLEKAYSLNPMLNGLDEKYRPQILGAEGSLWSDQFIHGTVLQELRLLNENRSEKYFDYLAFPRMAALAEVCWTPVKKQNWPDFEQRIRTHYQRYDYAGYGYRVPVPKLASNEKTADGYVLKLENLVEGAEIRYSTDGNRATPFSPVYTGSVKVAKLSDFYAITVVNRNQYSLPLYFPEKYDRFKPYGQLLREWVPSQIKGKEYADLEINATGKVTGNGTYQLSFWYTQGASRLDIQGIEVFKNGVKIGEDIHEGYTGKAAKDNIYKFKINDYETGAAFTVKAKVRGEISNDAAGAVFLRKE</sequence>
<dbReference type="SUPFAM" id="SSF51445">
    <property type="entry name" value="(Trans)glycosidases"/>
    <property type="match status" value="1"/>
</dbReference>
<organism evidence="11 12">
    <name type="scientific">Pedobacter africanus</name>
    <dbReference type="NCBI Taxonomy" id="151894"/>
    <lineage>
        <taxon>Bacteria</taxon>
        <taxon>Pseudomonadati</taxon>
        <taxon>Bacteroidota</taxon>
        <taxon>Sphingobacteriia</taxon>
        <taxon>Sphingobacteriales</taxon>
        <taxon>Sphingobacteriaceae</taxon>
        <taxon>Pedobacter</taxon>
    </lineage>
</organism>
<dbReference type="CDD" id="cd06563">
    <property type="entry name" value="GH20_chitobiase-like"/>
    <property type="match status" value="1"/>
</dbReference>
<evidence type="ECO:0000259" key="8">
    <source>
        <dbReference type="Pfam" id="PF00728"/>
    </source>
</evidence>
<dbReference type="Pfam" id="PF02838">
    <property type="entry name" value="Glyco_hydro_20b"/>
    <property type="match status" value="1"/>
</dbReference>
<feature type="signal peptide" evidence="7">
    <location>
        <begin position="1"/>
        <end position="22"/>
    </location>
</feature>
<dbReference type="Proteomes" id="UP000192756">
    <property type="component" value="Unassembled WGS sequence"/>
</dbReference>
<dbReference type="Pfam" id="PF00728">
    <property type="entry name" value="Glyco_hydro_20"/>
    <property type="match status" value="1"/>
</dbReference>
<dbReference type="Gene3D" id="3.20.20.80">
    <property type="entry name" value="Glycosidases"/>
    <property type="match status" value="1"/>
</dbReference>
<name>A0A1W1Z0Y6_9SPHI</name>
<dbReference type="PRINTS" id="PR00738">
    <property type="entry name" value="GLHYDRLASE20"/>
</dbReference>
<dbReference type="GO" id="GO:0016020">
    <property type="term" value="C:membrane"/>
    <property type="evidence" value="ECO:0007669"/>
    <property type="project" value="TreeGrafter"/>
</dbReference>
<evidence type="ECO:0000256" key="4">
    <source>
        <dbReference type="ARBA" id="ARBA00022801"/>
    </source>
</evidence>